<gene>
    <name evidence="3" type="ORF">OEA41_001155</name>
</gene>
<proteinExistence type="predicted"/>
<comment type="caution">
    <text evidence="3">The sequence shown here is derived from an EMBL/GenBank/DDBJ whole genome shotgun (WGS) entry which is preliminary data.</text>
</comment>
<evidence type="ECO:0000256" key="2">
    <source>
        <dbReference type="SAM" id="MobiDB-lite"/>
    </source>
</evidence>
<keyword evidence="1" id="KW-0175">Coiled coil</keyword>
<feature type="region of interest" description="Disordered" evidence="2">
    <location>
        <begin position="123"/>
        <end position="145"/>
    </location>
</feature>
<evidence type="ECO:0000313" key="4">
    <source>
        <dbReference type="Proteomes" id="UP001276659"/>
    </source>
</evidence>
<reference evidence="3" key="1">
    <citation type="submission" date="2022-11" db="EMBL/GenBank/DDBJ databases">
        <title>Chromosomal genome sequence assembly and mating type (MAT) locus characterization of the leprose asexual lichenized fungus Lepraria neglecta (Nyl.) Erichsen.</title>
        <authorList>
            <person name="Allen J.L."/>
            <person name="Pfeffer B."/>
        </authorList>
    </citation>
    <scope>NUCLEOTIDE SEQUENCE</scope>
    <source>
        <strain evidence="3">Allen 5258</strain>
    </source>
</reference>
<feature type="region of interest" description="Disordered" evidence="2">
    <location>
        <begin position="94"/>
        <end position="113"/>
    </location>
</feature>
<organism evidence="3 4">
    <name type="scientific">Lepraria neglecta</name>
    <dbReference type="NCBI Taxonomy" id="209136"/>
    <lineage>
        <taxon>Eukaryota</taxon>
        <taxon>Fungi</taxon>
        <taxon>Dikarya</taxon>
        <taxon>Ascomycota</taxon>
        <taxon>Pezizomycotina</taxon>
        <taxon>Lecanoromycetes</taxon>
        <taxon>OSLEUM clade</taxon>
        <taxon>Lecanoromycetidae</taxon>
        <taxon>Lecanorales</taxon>
        <taxon>Lecanorineae</taxon>
        <taxon>Stereocaulaceae</taxon>
        <taxon>Lepraria</taxon>
    </lineage>
</organism>
<evidence type="ECO:0000256" key="1">
    <source>
        <dbReference type="SAM" id="Coils"/>
    </source>
</evidence>
<dbReference type="AlphaFoldDB" id="A0AAD9ZIC9"/>
<accession>A0AAD9ZIC9</accession>
<feature type="region of interest" description="Disordered" evidence="2">
    <location>
        <begin position="308"/>
        <end position="344"/>
    </location>
</feature>
<name>A0AAD9ZIC9_9LECA</name>
<dbReference type="Proteomes" id="UP001276659">
    <property type="component" value="Unassembled WGS sequence"/>
</dbReference>
<feature type="compositionally biased region" description="Polar residues" evidence="2">
    <location>
        <begin position="97"/>
        <end position="113"/>
    </location>
</feature>
<evidence type="ECO:0000313" key="3">
    <source>
        <dbReference type="EMBL" id="KAK3179016.1"/>
    </source>
</evidence>
<feature type="compositionally biased region" description="Polar residues" evidence="2">
    <location>
        <begin position="135"/>
        <end position="145"/>
    </location>
</feature>
<feature type="compositionally biased region" description="Acidic residues" evidence="2">
    <location>
        <begin position="308"/>
        <end position="320"/>
    </location>
</feature>
<dbReference type="EMBL" id="JASNWA010000003">
    <property type="protein sequence ID" value="KAK3179016.1"/>
    <property type="molecule type" value="Genomic_DNA"/>
</dbReference>
<feature type="compositionally biased region" description="Pro residues" evidence="2">
    <location>
        <begin position="323"/>
        <end position="337"/>
    </location>
</feature>
<protein>
    <submittedName>
        <fullName evidence="3">Uncharacterized protein</fullName>
    </submittedName>
</protein>
<feature type="coiled-coil region" evidence="1">
    <location>
        <begin position="226"/>
        <end position="274"/>
    </location>
</feature>
<sequence length="451" mass="50498">MSDPLSIVAGDVGIVAAGVCEKIGTAQNDIENIASDLSFFVIVVVDELGKIFKSPKKIFSQQLQGEFDERHVLANLLRSQRYSISVLRSLKKEQKTKQQGKVPNDPTNASSGITAANTDLLSEAVPSPPAKKAGTKSNQRSDTSTGWRSFPVMLSSQFEQSLGELYPLWKHGFVPDEELNKAENIIREETRDLNVREESYEEPHKLFADRLQKLEDRLKKREKGWLDIDDAALARLEGEIVELREKRKNCEAEMSSCNSRKNELKDQLQRATDLWKQRYKKDPGTKTFKVPLTDSGQTSLQWLEDAQLDEPDDGSDDEDPDKPSPPWSFAPPPPPNFQSPQSSTLCAAGTDTEVVINCERHVWKPPQLFLTGSNTFSNVLDGVKHPQLWFTASQDVYFFYLGAQKTPFYTIHLVPSDLGKGAPHPLGEMTMVGNVISVEAPFPRLDENRLA</sequence>
<keyword evidence="4" id="KW-1185">Reference proteome</keyword>